<name>A0A2A6FUI1_9MICO</name>
<dbReference type="PROSITE" id="PS51257">
    <property type="entry name" value="PROKAR_LIPOPROTEIN"/>
    <property type="match status" value="1"/>
</dbReference>
<dbReference type="EMBL" id="NAEP01000009">
    <property type="protein sequence ID" value="PDQ36522.1"/>
    <property type="molecule type" value="Genomic_DNA"/>
</dbReference>
<dbReference type="Proteomes" id="UP000219994">
    <property type="component" value="Unassembled WGS sequence"/>
</dbReference>
<proteinExistence type="predicted"/>
<reference evidence="2" key="1">
    <citation type="submission" date="2017-03" db="EMBL/GenBank/DDBJ databases">
        <authorList>
            <person name="Lund M.B."/>
        </authorList>
    </citation>
    <scope>NUCLEOTIDE SEQUENCE [LARGE SCALE GENOMIC DNA]</scope>
</reference>
<gene>
    <name evidence="1" type="ORF">B5766_00315</name>
</gene>
<evidence type="ECO:0000313" key="1">
    <source>
        <dbReference type="EMBL" id="PDQ36522.1"/>
    </source>
</evidence>
<organism evidence="1 2">
    <name type="scientific">Candidatus Lumbricidiphila eiseniae</name>
    <dbReference type="NCBI Taxonomy" id="1969409"/>
    <lineage>
        <taxon>Bacteria</taxon>
        <taxon>Bacillati</taxon>
        <taxon>Actinomycetota</taxon>
        <taxon>Actinomycetes</taxon>
        <taxon>Micrococcales</taxon>
        <taxon>Microbacteriaceae</taxon>
        <taxon>Candidatus Lumbricidiphila</taxon>
    </lineage>
</organism>
<accession>A0A2A6FUI1</accession>
<dbReference type="AlphaFoldDB" id="A0A2A6FUI1"/>
<protein>
    <submittedName>
        <fullName evidence="1">Uncharacterized protein</fullName>
    </submittedName>
</protein>
<sequence>MWGRSDLSEWGRTTRSMSGGPGVLGCSCSWWVESGGLAKAGSVGCWSGGGRTLVSWNVFRSVRGDAVSKWMIRYRVNGTLSLQDRSSRTHRCPHQTRKRMERWIIVLRVTRVLGCLPNWVSRACVTVNGLQVVFGRYRIPF</sequence>
<comment type="caution">
    <text evidence="1">The sequence shown here is derived from an EMBL/GenBank/DDBJ whole genome shotgun (WGS) entry which is preliminary data.</text>
</comment>
<evidence type="ECO:0000313" key="2">
    <source>
        <dbReference type="Proteomes" id="UP000219994"/>
    </source>
</evidence>